<dbReference type="EMBL" id="JABFNT010000102">
    <property type="protein sequence ID" value="NOJ81826.1"/>
    <property type="molecule type" value="Genomic_DNA"/>
</dbReference>
<dbReference type="PANTHER" id="PTHR44688">
    <property type="entry name" value="DNA-BINDING TRANSCRIPTIONAL ACTIVATOR DEVR_DOSR"/>
    <property type="match status" value="1"/>
</dbReference>
<dbReference type="PROSITE" id="PS50043">
    <property type="entry name" value="HTH_LUXR_2"/>
    <property type="match status" value="1"/>
</dbReference>
<dbReference type="PRINTS" id="PR00038">
    <property type="entry name" value="HTHLUXR"/>
</dbReference>
<dbReference type="Pfam" id="PF00196">
    <property type="entry name" value="GerE"/>
    <property type="match status" value="1"/>
</dbReference>
<evidence type="ECO:0000256" key="3">
    <source>
        <dbReference type="ARBA" id="ARBA00023163"/>
    </source>
</evidence>
<keyword evidence="1" id="KW-0805">Transcription regulation</keyword>
<evidence type="ECO:0000313" key="6">
    <source>
        <dbReference type="Proteomes" id="UP000533080"/>
    </source>
</evidence>
<accession>A0A7Y4IM75</accession>
<dbReference type="InterPro" id="IPR016032">
    <property type="entry name" value="Sig_transdc_resp-reg_C-effctor"/>
</dbReference>
<evidence type="ECO:0000313" key="5">
    <source>
        <dbReference type="EMBL" id="NOJ81826.1"/>
    </source>
</evidence>
<dbReference type="AlphaFoldDB" id="A0A7Y4IM75"/>
<dbReference type="InterPro" id="IPR000792">
    <property type="entry name" value="Tscrpt_reg_LuxR_C"/>
</dbReference>
<dbReference type="GO" id="GO:0006355">
    <property type="term" value="P:regulation of DNA-templated transcription"/>
    <property type="evidence" value="ECO:0007669"/>
    <property type="project" value="InterPro"/>
</dbReference>
<dbReference type="CDD" id="cd06170">
    <property type="entry name" value="LuxR_C_like"/>
    <property type="match status" value="1"/>
</dbReference>
<keyword evidence="2" id="KW-0238">DNA-binding</keyword>
<evidence type="ECO:0000256" key="2">
    <source>
        <dbReference type="ARBA" id="ARBA00023125"/>
    </source>
</evidence>
<evidence type="ECO:0000256" key="1">
    <source>
        <dbReference type="ARBA" id="ARBA00023015"/>
    </source>
</evidence>
<evidence type="ECO:0000259" key="4">
    <source>
        <dbReference type="PROSITE" id="PS50043"/>
    </source>
</evidence>
<dbReference type="RefSeq" id="WP_171443800.1">
    <property type="nucleotide sequence ID" value="NZ_JABFNS010000044.1"/>
</dbReference>
<keyword evidence="3" id="KW-0804">Transcription</keyword>
<organism evidence="5 6">
    <name type="scientific">Myxococcus xanthus</name>
    <dbReference type="NCBI Taxonomy" id="34"/>
    <lineage>
        <taxon>Bacteria</taxon>
        <taxon>Pseudomonadati</taxon>
        <taxon>Myxococcota</taxon>
        <taxon>Myxococcia</taxon>
        <taxon>Myxococcales</taxon>
        <taxon>Cystobacterineae</taxon>
        <taxon>Myxococcaceae</taxon>
        <taxon>Myxococcus</taxon>
    </lineage>
</organism>
<dbReference type="InterPro" id="IPR036388">
    <property type="entry name" value="WH-like_DNA-bd_sf"/>
</dbReference>
<dbReference type="SUPFAM" id="SSF46894">
    <property type="entry name" value="C-terminal effector domain of the bipartite response regulators"/>
    <property type="match status" value="1"/>
</dbReference>
<dbReference type="GO" id="GO:0003677">
    <property type="term" value="F:DNA binding"/>
    <property type="evidence" value="ECO:0007669"/>
    <property type="project" value="UniProtKB-KW"/>
</dbReference>
<dbReference type="Proteomes" id="UP000533080">
    <property type="component" value="Unassembled WGS sequence"/>
</dbReference>
<comment type="caution">
    <text evidence="5">The sequence shown here is derived from an EMBL/GenBank/DDBJ whole genome shotgun (WGS) entry which is preliminary data.</text>
</comment>
<gene>
    <name evidence="5" type="ORF">HNV28_26425</name>
</gene>
<name>A0A7Y4IM75_MYXXA</name>
<dbReference type="Gene3D" id="1.10.10.10">
    <property type="entry name" value="Winged helix-like DNA-binding domain superfamily/Winged helix DNA-binding domain"/>
    <property type="match status" value="1"/>
</dbReference>
<feature type="domain" description="HTH luxR-type" evidence="4">
    <location>
        <begin position="230"/>
        <end position="289"/>
    </location>
</feature>
<reference evidence="5 6" key="1">
    <citation type="submission" date="2020-05" db="EMBL/GenBank/DDBJ databases">
        <authorList>
            <person name="Whitworth D."/>
        </authorList>
    </citation>
    <scope>NUCLEOTIDE SEQUENCE [LARGE SCALE GENOMIC DNA]</scope>
    <source>
        <strain evidence="5 6">AM005</strain>
    </source>
</reference>
<proteinExistence type="predicted"/>
<dbReference type="SMART" id="SM00421">
    <property type="entry name" value="HTH_LUXR"/>
    <property type="match status" value="1"/>
</dbReference>
<dbReference type="PANTHER" id="PTHR44688:SF16">
    <property type="entry name" value="DNA-BINDING TRANSCRIPTIONAL ACTIVATOR DEVR_DOSR"/>
    <property type="match status" value="1"/>
</dbReference>
<protein>
    <submittedName>
        <fullName evidence="5">Helix-turn-helix transcriptional regulator</fullName>
    </submittedName>
</protein>
<sequence>MNNVPISIIKAGLYVSERHGIPRATLLGRPSVEERELTGPLRRVSWDSFCEFNDRIEHAWSPLGGVEQFALAVNEQIPEILAVARRVLSPLQLLRLVISVGSWAHPRITVRSKLLGPERLQLELSLSDDWRDSPAFFRISGASLANSPRLIGLPRAQVEMELVPRRAVYRFLLPPSRTAFALGSEMASHAHLLMLERISHLQAEVSVLLRSPRGGSSTGARRRFLAWRGALTARQTEVLELVAQGISNRDIANRLRCAERTVEVHITDILKKSGNQSRAQLIAAFWGALG</sequence>